<dbReference type="EMBL" id="CAJNRD030001119">
    <property type="protein sequence ID" value="CAG5090367.1"/>
    <property type="molecule type" value="Genomic_DNA"/>
</dbReference>
<protein>
    <submittedName>
        <fullName evidence="1">Uncharacterized protein</fullName>
    </submittedName>
</protein>
<dbReference type="AlphaFoldDB" id="A0A8J2HB54"/>
<name>A0A8J2HB54_COTCN</name>
<proteinExistence type="predicted"/>
<comment type="caution">
    <text evidence="1">The sequence shown here is derived from an EMBL/GenBank/DDBJ whole genome shotgun (WGS) entry which is preliminary data.</text>
</comment>
<evidence type="ECO:0000313" key="1">
    <source>
        <dbReference type="EMBL" id="CAG5090367.1"/>
    </source>
</evidence>
<keyword evidence="2" id="KW-1185">Reference proteome</keyword>
<sequence>MIEIISSKVVSTGTSKYFSSYIESCLQTHIKLFPGKMISKHHFLIHYPRIFEEVGVISQFPVYGMKRNIRNTKYRLVVQKIE</sequence>
<reference evidence="1" key="1">
    <citation type="submission" date="2021-04" db="EMBL/GenBank/DDBJ databases">
        <authorList>
            <person name="Chebbi M.A.C M."/>
        </authorList>
    </citation>
    <scope>NUCLEOTIDE SEQUENCE</scope>
</reference>
<gene>
    <name evidence="1" type="ORF">HICCMSTLAB_LOCUS5604</name>
</gene>
<evidence type="ECO:0000313" key="2">
    <source>
        <dbReference type="Proteomes" id="UP000786811"/>
    </source>
</evidence>
<accession>A0A8J2HB54</accession>
<dbReference type="OrthoDB" id="10631247at2759"/>
<dbReference type="Proteomes" id="UP000786811">
    <property type="component" value="Unassembled WGS sequence"/>
</dbReference>
<organism evidence="1 2">
    <name type="scientific">Cotesia congregata</name>
    <name type="common">Parasitoid wasp</name>
    <name type="synonym">Apanteles congregatus</name>
    <dbReference type="NCBI Taxonomy" id="51543"/>
    <lineage>
        <taxon>Eukaryota</taxon>
        <taxon>Metazoa</taxon>
        <taxon>Ecdysozoa</taxon>
        <taxon>Arthropoda</taxon>
        <taxon>Hexapoda</taxon>
        <taxon>Insecta</taxon>
        <taxon>Pterygota</taxon>
        <taxon>Neoptera</taxon>
        <taxon>Endopterygota</taxon>
        <taxon>Hymenoptera</taxon>
        <taxon>Apocrita</taxon>
        <taxon>Ichneumonoidea</taxon>
        <taxon>Braconidae</taxon>
        <taxon>Microgastrinae</taxon>
        <taxon>Cotesia</taxon>
    </lineage>
</organism>